<dbReference type="SUPFAM" id="SSF53822">
    <property type="entry name" value="Periplasmic binding protein-like I"/>
    <property type="match status" value="1"/>
</dbReference>
<dbReference type="AlphaFoldDB" id="A0A521FBU6"/>
<dbReference type="EMBL" id="FXTK01000020">
    <property type="protein sequence ID" value="SMO93667.1"/>
    <property type="molecule type" value="Genomic_DNA"/>
</dbReference>
<dbReference type="Proteomes" id="UP000319014">
    <property type="component" value="Unassembled WGS sequence"/>
</dbReference>
<dbReference type="GO" id="GO:0033218">
    <property type="term" value="F:amide binding"/>
    <property type="evidence" value="ECO:0007669"/>
    <property type="project" value="InterPro"/>
</dbReference>
<evidence type="ECO:0000313" key="1">
    <source>
        <dbReference type="EMBL" id="SMO93667.1"/>
    </source>
</evidence>
<reference evidence="1 2" key="1">
    <citation type="submission" date="2017-05" db="EMBL/GenBank/DDBJ databases">
        <authorList>
            <person name="Varghese N."/>
            <person name="Submissions S."/>
        </authorList>
    </citation>
    <scope>NUCLEOTIDE SEQUENCE [LARGE SCALE GENOMIC DNA]</scope>
    <source>
        <strain evidence="1 2">DSM 100094</strain>
    </source>
</reference>
<gene>
    <name evidence="1" type="ORF">SAMN06265221_12023</name>
</gene>
<accession>A0A521FBU6</accession>
<dbReference type="PANTHER" id="PTHR47628">
    <property type="match status" value="1"/>
</dbReference>
<dbReference type="InterPro" id="IPR028082">
    <property type="entry name" value="Peripla_BP_I"/>
</dbReference>
<keyword evidence="2" id="KW-1185">Reference proteome</keyword>
<sequence length="439" mass="47693">MCGSIDSTASARVAFKSAPGKWAQQVYSNCETYPRQPRPLAFHALGLFCLGEHLALIDLPLGLLFSTDGPYGRVAHTLLNGAMLACAQINADPGSAVRLRPVQVNPKGVLQEYAAGAKSLIDQGIRHICGCYTSSSRKEVLPLIEKHDAQLWYPSHYEGFETTSNVIYTGAAPNQHLTPLIDYLFNSFGRRAYGIGSNYIWAWESIRVLREGVNRLGGEVIAERYVPVGETDLAAHIDEVLELRPDYVFNALIGSSAYAFFRGLRRACAERGIDQPRILPVASCNLSEPELHEIGSDAADGQISSSVYFASLQGARNAEFTAAYRAAFPDGPAVSAEAEASFIAVHLLARAVARAGSADVVAVRATVPHCAIDAPQGRVWIDGSTMHAYLTPRIGLSRKDFGFDILREAAEPVRPDPYLVGWARETEPALNSPVLRIVR</sequence>
<name>A0A521FBU6_9RHOB</name>
<dbReference type="CDD" id="cd06357">
    <property type="entry name" value="PBP1_AmiC"/>
    <property type="match status" value="1"/>
</dbReference>
<dbReference type="PANTHER" id="PTHR47628:SF1">
    <property type="entry name" value="ALIPHATIC AMIDASE EXPRESSION-REGULATING PROTEIN"/>
    <property type="match status" value="1"/>
</dbReference>
<evidence type="ECO:0000313" key="2">
    <source>
        <dbReference type="Proteomes" id="UP000319014"/>
    </source>
</evidence>
<organism evidence="1 2">
    <name type="scientific">Paracoccus laeviglucosivorans</name>
    <dbReference type="NCBI Taxonomy" id="1197861"/>
    <lineage>
        <taxon>Bacteria</taxon>
        <taxon>Pseudomonadati</taxon>
        <taxon>Pseudomonadota</taxon>
        <taxon>Alphaproteobacteria</taxon>
        <taxon>Rhodobacterales</taxon>
        <taxon>Paracoccaceae</taxon>
        <taxon>Paracoccus</taxon>
    </lineage>
</organism>
<dbReference type="OrthoDB" id="9802022at2"/>
<dbReference type="Gene3D" id="3.40.50.2300">
    <property type="match status" value="2"/>
</dbReference>
<dbReference type="Pfam" id="PF13433">
    <property type="entry name" value="Peripla_BP_5"/>
    <property type="match status" value="1"/>
</dbReference>
<protein>
    <submittedName>
        <fullName evidence="1">Amino acid/amide ABC transporter substrate-binding protein, HAAT family</fullName>
    </submittedName>
</protein>
<dbReference type="InterPro" id="IPR039570">
    <property type="entry name" value="AmiC_PBP1"/>
</dbReference>
<proteinExistence type="predicted"/>